<protein>
    <submittedName>
        <fullName evidence="1">Uncharacterized protein</fullName>
    </submittedName>
</protein>
<organism evidence="1 2">
    <name type="scientific">Ralstonia pickettii</name>
    <name type="common">Burkholderia pickettii</name>
    <dbReference type="NCBI Taxonomy" id="329"/>
    <lineage>
        <taxon>Bacteria</taxon>
        <taxon>Pseudomonadati</taxon>
        <taxon>Pseudomonadota</taxon>
        <taxon>Betaproteobacteria</taxon>
        <taxon>Burkholderiales</taxon>
        <taxon>Burkholderiaceae</taxon>
        <taxon>Ralstonia</taxon>
    </lineage>
</organism>
<dbReference type="EMBL" id="PKQE01000010">
    <property type="protein sequence ID" value="PLC39847.1"/>
    <property type="molecule type" value="Genomic_DNA"/>
</dbReference>
<dbReference type="AlphaFoldDB" id="A0A2N4TJH0"/>
<dbReference type="OrthoDB" id="8593223at2"/>
<proteinExistence type="predicted"/>
<evidence type="ECO:0000313" key="2">
    <source>
        <dbReference type="Proteomes" id="UP000234456"/>
    </source>
</evidence>
<name>A0A2N4TJH0_RALPI</name>
<sequence length="98" mass="10945">MEHLTIYFTHDIRDILPYSDFIAKVRPVIEAKGIGEYLGDDMAIDGGDATGIFICHSARVLFDTIGPELRKLPFMKGAKVTFIFGALDSDAGREEFYI</sequence>
<reference evidence="1 2" key="1">
    <citation type="submission" date="2017-12" db="EMBL/GenBank/DDBJ databases">
        <title>Draft genome sequence of Ralstonia pickettii 52.</title>
        <authorList>
            <person name="Zheng B."/>
        </authorList>
    </citation>
    <scope>NUCLEOTIDE SEQUENCE [LARGE SCALE GENOMIC DNA]</scope>
    <source>
        <strain evidence="1 2">52</strain>
    </source>
</reference>
<comment type="caution">
    <text evidence="1">The sequence shown here is derived from an EMBL/GenBank/DDBJ whole genome shotgun (WGS) entry which is preliminary data.</text>
</comment>
<dbReference type="RefSeq" id="WP_102067737.1">
    <property type="nucleotide sequence ID" value="NZ_PKQE01000010.1"/>
</dbReference>
<gene>
    <name evidence="1" type="ORF">C0Q88_25955</name>
</gene>
<accession>A0A2N4TJH0</accession>
<evidence type="ECO:0000313" key="1">
    <source>
        <dbReference type="EMBL" id="PLC39847.1"/>
    </source>
</evidence>
<dbReference type="Proteomes" id="UP000234456">
    <property type="component" value="Unassembled WGS sequence"/>
</dbReference>